<dbReference type="AlphaFoldDB" id="A0A644ZY45"/>
<evidence type="ECO:0000256" key="1">
    <source>
        <dbReference type="SAM" id="MobiDB-lite"/>
    </source>
</evidence>
<feature type="region of interest" description="Disordered" evidence="1">
    <location>
        <begin position="304"/>
        <end position="326"/>
    </location>
</feature>
<reference evidence="2" key="1">
    <citation type="submission" date="2019-08" db="EMBL/GenBank/DDBJ databases">
        <authorList>
            <person name="Kucharzyk K."/>
            <person name="Murdoch R.W."/>
            <person name="Higgins S."/>
            <person name="Loffler F."/>
        </authorList>
    </citation>
    <scope>NUCLEOTIDE SEQUENCE</scope>
</reference>
<comment type="caution">
    <text evidence="2">The sequence shown here is derived from an EMBL/GenBank/DDBJ whole genome shotgun (WGS) entry which is preliminary data.</text>
</comment>
<feature type="compositionally biased region" description="Basic and acidic residues" evidence="1">
    <location>
        <begin position="73"/>
        <end position="93"/>
    </location>
</feature>
<organism evidence="2">
    <name type="scientific">bioreactor metagenome</name>
    <dbReference type="NCBI Taxonomy" id="1076179"/>
    <lineage>
        <taxon>unclassified sequences</taxon>
        <taxon>metagenomes</taxon>
        <taxon>ecological metagenomes</taxon>
    </lineage>
</organism>
<feature type="region of interest" description="Disordered" evidence="1">
    <location>
        <begin position="46"/>
        <end position="126"/>
    </location>
</feature>
<accession>A0A644ZY45</accession>
<sequence>MKLERAEGAIRFNFVAILLTSHFLADQSAEKPGGLYQQHHDQHREHNGVGQLCGDIGPGKNLDHTKQQPPKQSPRDGADAAEHGGGKRLDARHGAGGGHQRGICRAQQNSRDGRQARPDGKGHRDGEIHIDAHELRRALVLRHSPHGLAHFGSARKRGQRQHDHEARGHRDHRRIGDAELAAEQGHAAFFRKAEEGGKNLGVRAPQQQRRILEEVAHADGGDQHSQRWRGAQGLVRQPLHHDAQHRAAHHRQQHGGQRVPTEIGGGAKAQIPAHHNHVTVGKIQHFGDTVDHSVAQSDDGINAAQADAADQIGEDRHSKRHLLSQI</sequence>
<feature type="compositionally biased region" description="Basic and acidic residues" evidence="1">
    <location>
        <begin position="111"/>
        <end position="126"/>
    </location>
</feature>
<name>A0A644ZY45_9ZZZZ</name>
<proteinExistence type="predicted"/>
<protein>
    <submittedName>
        <fullName evidence="2">Uncharacterized protein</fullName>
    </submittedName>
</protein>
<dbReference type="EMBL" id="VSSQ01010971">
    <property type="protein sequence ID" value="MPM45677.1"/>
    <property type="molecule type" value="Genomic_DNA"/>
</dbReference>
<gene>
    <name evidence="2" type="ORF">SDC9_92367</name>
</gene>
<evidence type="ECO:0000313" key="2">
    <source>
        <dbReference type="EMBL" id="MPM45677.1"/>
    </source>
</evidence>
<feature type="region of interest" description="Disordered" evidence="1">
    <location>
        <begin position="149"/>
        <end position="174"/>
    </location>
</feature>